<evidence type="ECO:0000313" key="1">
    <source>
        <dbReference type="EMBL" id="QUF03760.1"/>
    </source>
</evidence>
<reference evidence="1" key="1">
    <citation type="submission" date="2021-04" db="EMBL/GenBank/DDBJ databases">
        <title>Genomic sequence of Actinosynnema pretiosum subsp. pretiosum ATCC 31280 (C-14919).</title>
        <authorList>
            <person name="Bai L."/>
            <person name="Wang X."/>
            <person name="Xiao Y."/>
        </authorList>
    </citation>
    <scope>NUCLEOTIDE SEQUENCE</scope>
    <source>
        <strain evidence="1">ATCC 31280</strain>
    </source>
</reference>
<accession>A0AA45L6J6</accession>
<dbReference type="EMBL" id="CP073249">
    <property type="protein sequence ID" value="QUF03760.1"/>
    <property type="molecule type" value="Genomic_DNA"/>
</dbReference>
<dbReference type="Proteomes" id="UP000677152">
    <property type="component" value="Chromosome"/>
</dbReference>
<gene>
    <name evidence="1" type="ORF">KCV87_31070</name>
</gene>
<evidence type="ECO:0000313" key="2">
    <source>
        <dbReference type="Proteomes" id="UP000677152"/>
    </source>
</evidence>
<name>A0AA45L6J6_9PSEU</name>
<sequence>MNLTRLIQQETTDIHISKFQQMKELTFPCLANFFPQGDMPVARSHPEVRIKIAPFRMSWLTFWLVENPVECGRAVDRR</sequence>
<proteinExistence type="predicted"/>
<dbReference type="AlphaFoldDB" id="A0AA45L6J6"/>
<protein>
    <submittedName>
        <fullName evidence="1">Uncharacterized protein</fullName>
    </submittedName>
</protein>
<organism evidence="1 2">
    <name type="scientific">Actinosynnema pretiosum subsp. pretiosum</name>
    <dbReference type="NCBI Taxonomy" id="103721"/>
    <lineage>
        <taxon>Bacteria</taxon>
        <taxon>Bacillati</taxon>
        <taxon>Actinomycetota</taxon>
        <taxon>Actinomycetes</taxon>
        <taxon>Pseudonocardiales</taxon>
        <taxon>Pseudonocardiaceae</taxon>
        <taxon>Actinosynnema</taxon>
    </lineage>
</organism>